<proteinExistence type="predicted"/>
<organism evidence="1 2">
    <name type="scientific">Penicillium freii</name>
    <dbReference type="NCBI Taxonomy" id="48697"/>
    <lineage>
        <taxon>Eukaryota</taxon>
        <taxon>Fungi</taxon>
        <taxon>Dikarya</taxon>
        <taxon>Ascomycota</taxon>
        <taxon>Pezizomycotina</taxon>
        <taxon>Eurotiomycetes</taxon>
        <taxon>Eurotiomycetidae</taxon>
        <taxon>Eurotiales</taxon>
        <taxon>Aspergillaceae</taxon>
        <taxon>Penicillium</taxon>
    </lineage>
</organism>
<accession>A0A101MLW5</accession>
<dbReference type="AlphaFoldDB" id="A0A101MLW5"/>
<comment type="caution">
    <text evidence="1">The sequence shown here is derived from an EMBL/GenBank/DDBJ whole genome shotgun (WGS) entry which is preliminary data.</text>
</comment>
<name>A0A101MLW5_PENFR</name>
<evidence type="ECO:0000313" key="1">
    <source>
        <dbReference type="EMBL" id="KUM62955.1"/>
    </source>
</evidence>
<sequence>MYGMGRSFTRCARSWDYWRSCRSLVGEVAFDTGLMISRQRLSFTMVLNIRVSTCSFPEVYRSIRGSDGHAMDSEEVKSIE</sequence>
<keyword evidence="2" id="KW-1185">Reference proteome</keyword>
<gene>
    <name evidence="1" type="ORF">ACN42_g4147</name>
</gene>
<reference evidence="1 2" key="1">
    <citation type="submission" date="2015-10" db="EMBL/GenBank/DDBJ databases">
        <title>Genome sequencing of Penicillium freii.</title>
        <authorList>
            <person name="Nguyen H.D."/>
            <person name="Visagie C.M."/>
            <person name="Seifert K.A."/>
        </authorList>
    </citation>
    <scope>NUCLEOTIDE SEQUENCE [LARGE SCALE GENOMIC DNA]</scope>
    <source>
        <strain evidence="1 2">DAOM 242723</strain>
    </source>
</reference>
<dbReference type="Proteomes" id="UP000055045">
    <property type="component" value="Unassembled WGS sequence"/>
</dbReference>
<evidence type="ECO:0000313" key="2">
    <source>
        <dbReference type="Proteomes" id="UP000055045"/>
    </source>
</evidence>
<protein>
    <submittedName>
        <fullName evidence="1">Uncharacterized protein</fullName>
    </submittedName>
</protein>
<dbReference type="EMBL" id="LLXE01000086">
    <property type="protein sequence ID" value="KUM62955.1"/>
    <property type="molecule type" value="Genomic_DNA"/>
</dbReference>